<evidence type="ECO:0000313" key="2">
    <source>
        <dbReference type="Proteomes" id="UP000831701"/>
    </source>
</evidence>
<reference evidence="1" key="1">
    <citation type="submission" date="2022-04" db="EMBL/GenBank/DDBJ databases">
        <title>Jade perch genome.</title>
        <authorList>
            <person name="Chao B."/>
        </authorList>
    </citation>
    <scope>NUCLEOTIDE SEQUENCE</scope>
    <source>
        <strain evidence="1">CB-2022</strain>
    </source>
</reference>
<dbReference type="EMBL" id="CM041551">
    <property type="protein sequence ID" value="KAI3355500.1"/>
    <property type="molecule type" value="Genomic_DNA"/>
</dbReference>
<accession>A0ACB8VJC3</accession>
<evidence type="ECO:0000313" key="1">
    <source>
        <dbReference type="EMBL" id="KAI3355500.1"/>
    </source>
</evidence>
<dbReference type="Proteomes" id="UP000831701">
    <property type="component" value="Chromosome 21"/>
</dbReference>
<organism evidence="1 2">
    <name type="scientific">Scortum barcoo</name>
    <name type="common">barcoo grunter</name>
    <dbReference type="NCBI Taxonomy" id="214431"/>
    <lineage>
        <taxon>Eukaryota</taxon>
        <taxon>Metazoa</taxon>
        <taxon>Chordata</taxon>
        <taxon>Craniata</taxon>
        <taxon>Vertebrata</taxon>
        <taxon>Euteleostomi</taxon>
        <taxon>Actinopterygii</taxon>
        <taxon>Neopterygii</taxon>
        <taxon>Teleostei</taxon>
        <taxon>Neoteleostei</taxon>
        <taxon>Acanthomorphata</taxon>
        <taxon>Eupercaria</taxon>
        <taxon>Centrarchiformes</taxon>
        <taxon>Terapontoidei</taxon>
        <taxon>Terapontidae</taxon>
        <taxon>Scortum</taxon>
    </lineage>
</organism>
<comment type="caution">
    <text evidence="1">The sequence shown here is derived from an EMBL/GenBank/DDBJ whole genome shotgun (WGS) entry which is preliminary data.</text>
</comment>
<gene>
    <name evidence="1" type="ORF">L3Q82_018333</name>
</gene>
<protein>
    <submittedName>
        <fullName evidence="1">Uncharacterized protein</fullName>
    </submittedName>
</protein>
<keyword evidence="2" id="KW-1185">Reference proteome</keyword>
<proteinExistence type="predicted"/>
<sequence>MGLNYILQQLFSRHTNDCTSGDPSVKLLKFTDDTMIISFIDEDHSNILESHLDSTSERGRVVRTEGVRLSDGNIADTEDNYKYLGIPQANGSLEEAARKLSTAKYLQRMRQVLRSQLNGKDKVPVINTYTLPVILLV</sequence>
<name>A0ACB8VJC3_9TELE</name>